<evidence type="ECO:0000256" key="3">
    <source>
        <dbReference type="ARBA" id="ARBA00022490"/>
    </source>
</evidence>
<reference evidence="9 10" key="1">
    <citation type="journal article" date="2019" name="Sci. Rep.">
        <title>Comparative genomics of chytrid fungi reveal insights into the obligate biotrophic and pathogenic lifestyle of Synchytrium endobioticum.</title>
        <authorList>
            <person name="van de Vossenberg B.T.L.H."/>
            <person name="Warris S."/>
            <person name="Nguyen H.D.T."/>
            <person name="van Gent-Pelzer M.P.E."/>
            <person name="Joly D.L."/>
            <person name="van de Geest H.C."/>
            <person name="Bonants P.J.M."/>
            <person name="Smith D.S."/>
            <person name="Levesque C.A."/>
            <person name="van der Lee T.A.J."/>
        </authorList>
    </citation>
    <scope>NUCLEOTIDE SEQUENCE [LARGE SCALE GENOMIC DNA]</scope>
    <source>
        <strain evidence="9 10">CBS 809.83</strain>
    </source>
</reference>
<sequence length="186" mass="20442">MAATDNYEMAVDLDAGVDEMQVDEAPTDQIEHVKASATRKKGRGFQERRGDDQDGTFSNARFDSLEDGHSAGQAQRSVEGWIILVTGVNEEATEEDVSELCADFGEIKNVHLNLDRRTGYVKGYALVEYETHKEALEAVQGLNGTTFLDGPISASFAFVRGSSASKSVQERRRPRRNGDDGGRRGR</sequence>
<evidence type="ECO:0000256" key="1">
    <source>
        <dbReference type="ARBA" id="ARBA00004123"/>
    </source>
</evidence>
<feature type="region of interest" description="Disordered" evidence="7">
    <location>
        <begin position="34"/>
        <end position="73"/>
    </location>
</feature>
<dbReference type="Pfam" id="PF00076">
    <property type="entry name" value="RRM_1"/>
    <property type="match status" value="1"/>
</dbReference>
<feature type="region of interest" description="Disordered" evidence="7">
    <location>
        <begin position="161"/>
        <end position="186"/>
    </location>
</feature>
<dbReference type="GO" id="GO:0006396">
    <property type="term" value="P:RNA processing"/>
    <property type="evidence" value="ECO:0007669"/>
    <property type="project" value="InterPro"/>
</dbReference>
<evidence type="ECO:0000313" key="9">
    <source>
        <dbReference type="EMBL" id="TPX55743.1"/>
    </source>
</evidence>
<dbReference type="STRING" id="109895.A0A507DVJ9"/>
<evidence type="ECO:0000256" key="2">
    <source>
        <dbReference type="ARBA" id="ARBA00004496"/>
    </source>
</evidence>
<protein>
    <recommendedName>
        <fullName evidence="8">RRM domain-containing protein</fullName>
    </recommendedName>
</protein>
<evidence type="ECO:0000256" key="5">
    <source>
        <dbReference type="ARBA" id="ARBA00023242"/>
    </source>
</evidence>
<evidence type="ECO:0000256" key="6">
    <source>
        <dbReference type="PROSITE-ProRule" id="PRU00176"/>
    </source>
</evidence>
<dbReference type="CDD" id="cd12324">
    <property type="entry name" value="RRM_RBM8"/>
    <property type="match status" value="1"/>
</dbReference>
<evidence type="ECO:0000256" key="4">
    <source>
        <dbReference type="ARBA" id="ARBA00022884"/>
    </source>
</evidence>
<dbReference type="AlphaFoldDB" id="A0A507DVJ9"/>
<comment type="subcellular location">
    <subcellularLocation>
        <location evidence="2">Cytoplasm</location>
    </subcellularLocation>
    <subcellularLocation>
        <location evidence="1">Nucleus</location>
    </subcellularLocation>
</comment>
<dbReference type="InterPro" id="IPR012677">
    <property type="entry name" value="Nucleotide-bd_a/b_plait_sf"/>
</dbReference>
<accession>A0A507DVJ9</accession>
<dbReference type="PROSITE" id="PS50102">
    <property type="entry name" value="RRM"/>
    <property type="match status" value="1"/>
</dbReference>
<evidence type="ECO:0000313" key="10">
    <source>
        <dbReference type="Proteomes" id="UP000318582"/>
    </source>
</evidence>
<dbReference type="Proteomes" id="UP000318582">
    <property type="component" value="Unassembled WGS sequence"/>
</dbReference>
<gene>
    <name evidence="9" type="ORF">PhCBS80983_g05061</name>
</gene>
<dbReference type="GO" id="GO:0003729">
    <property type="term" value="F:mRNA binding"/>
    <property type="evidence" value="ECO:0007669"/>
    <property type="project" value="InterPro"/>
</dbReference>
<dbReference type="InterPro" id="IPR035979">
    <property type="entry name" value="RBD_domain_sf"/>
</dbReference>
<feature type="compositionally biased region" description="Basic and acidic residues" evidence="7">
    <location>
        <begin position="168"/>
        <end position="186"/>
    </location>
</feature>
<dbReference type="PANTHER" id="PTHR45894">
    <property type="entry name" value="RNA-BINDING PROTEIN 8A"/>
    <property type="match status" value="1"/>
</dbReference>
<dbReference type="EMBL" id="QEAQ01000097">
    <property type="protein sequence ID" value="TPX55743.1"/>
    <property type="molecule type" value="Genomic_DNA"/>
</dbReference>
<dbReference type="Gene3D" id="3.30.70.330">
    <property type="match status" value="1"/>
</dbReference>
<dbReference type="InterPro" id="IPR000504">
    <property type="entry name" value="RRM_dom"/>
</dbReference>
<comment type="caution">
    <text evidence="9">The sequence shown here is derived from an EMBL/GenBank/DDBJ whole genome shotgun (WGS) entry which is preliminary data.</text>
</comment>
<keyword evidence="4 6" id="KW-0694">RNA-binding</keyword>
<dbReference type="GO" id="GO:0005634">
    <property type="term" value="C:nucleus"/>
    <property type="evidence" value="ECO:0007669"/>
    <property type="project" value="UniProtKB-SubCell"/>
</dbReference>
<dbReference type="GO" id="GO:0005737">
    <property type="term" value="C:cytoplasm"/>
    <property type="evidence" value="ECO:0007669"/>
    <property type="project" value="UniProtKB-SubCell"/>
</dbReference>
<proteinExistence type="predicted"/>
<dbReference type="SMART" id="SM00360">
    <property type="entry name" value="RRM"/>
    <property type="match status" value="1"/>
</dbReference>
<keyword evidence="10" id="KW-1185">Reference proteome</keyword>
<name>A0A507DVJ9_9FUNG</name>
<keyword evidence="3" id="KW-0963">Cytoplasm</keyword>
<dbReference type="InterPro" id="IPR008111">
    <property type="entry name" value="RNA-bd_8"/>
</dbReference>
<keyword evidence="5" id="KW-0539">Nucleus</keyword>
<evidence type="ECO:0000256" key="7">
    <source>
        <dbReference type="SAM" id="MobiDB-lite"/>
    </source>
</evidence>
<dbReference type="InterPro" id="IPR033744">
    <property type="entry name" value="RRM_RBM8"/>
</dbReference>
<organism evidence="9 10">
    <name type="scientific">Powellomyces hirtus</name>
    <dbReference type="NCBI Taxonomy" id="109895"/>
    <lineage>
        <taxon>Eukaryota</taxon>
        <taxon>Fungi</taxon>
        <taxon>Fungi incertae sedis</taxon>
        <taxon>Chytridiomycota</taxon>
        <taxon>Chytridiomycota incertae sedis</taxon>
        <taxon>Chytridiomycetes</taxon>
        <taxon>Spizellomycetales</taxon>
        <taxon>Powellomycetaceae</taxon>
        <taxon>Powellomyces</taxon>
    </lineage>
</organism>
<dbReference type="PRINTS" id="PR01738">
    <property type="entry name" value="RNABINDINGM8"/>
</dbReference>
<dbReference type="SUPFAM" id="SSF54928">
    <property type="entry name" value="RNA-binding domain, RBD"/>
    <property type="match status" value="1"/>
</dbReference>
<evidence type="ECO:0000259" key="8">
    <source>
        <dbReference type="PROSITE" id="PS50102"/>
    </source>
</evidence>
<feature type="domain" description="RRM" evidence="8">
    <location>
        <begin position="81"/>
        <end position="159"/>
    </location>
</feature>